<evidence type="ECO:0000256" key="4">
    <source>
        <dbReference type="ARBA" id="ARBA00046271"/>
    </source>
</evidence>
<dbReference type="EMBL" id="KQ087242">
    <property type="protein sequence ID" value="KLT40075.1"/>
    <property type="molecule type" value="Genomic_DNA"/>
</dbReference>
<dbReference type="Proteomes" id="UP000053611">
    <property type="component" value="Unassembled WGS sequence"/>
</dbReference>
<dbReference type="OrthoDB" id="411017at2759"/>
<protein>
    <recommendedName>
        <fullName evidence="8">Peroxisomal biogenesis factor 11</fullName>
    </recommendedName>
</protein>
<dbReference type="AlphaFoldDB" id="A0A0J0XG70"/>
<keyword evidence="7" id="KW-1185">Reference proteome</keyword>
<dbReference type="PANTHER" id="PTHR12652:SF19">
    <property type="entry name" value="PEROXISOMAL BIOGENESIS FACTOR 11"/>
    <property type="match status" value="1"/>
</dbReference>
<dbReference type="GeneID" id="28984649"/>
<accession>A0A0J0XG70</accession>
<dbReference type="GO" id="GO:0005778">
    <property type="term" value="C:peroxisomal membrane"/>
    <property type="evidence" value="ECO:0007669"/>
    <property type="project" value="UniProtKB-SubCell"/>
</dbReference>
<keyword evidence="1" id="KW-0962">Peroxisome biogenesis</keyword>
<evidence type="ECO:0000256" key="2">
    <source>
        <dbReference type="ARBA" id="ARBA00023136"/>
    </source>
</evidence>
<sequence>MNDPSWNHQLVPRRNPHAHLVHPSPVRAHSYPFASFSGAGPYASSHPSALALQAWSLSASSSSSATNSPTATVRSYNSQSHSYSYAHSVAHAHSHHPHSHSHSHSLSASGLHHLPSPPLSTSAMPDPWTAERVSDAEDDMHPWGLNGSGLPPVGIPPKAHHPPQPTPHSPRLPNGRPLSPMSKKLLAPVSLEVWAAVLDKSKGRDKVLKTIQYTLRSYLYILGLIAGVRPLSKFFSSSQKRSKVATAGLSLTRKCLLLFNPLRPMGALLSPEPTSARAFLGHLVDLIGAIADDVFCLSKLGLVSKRKGMIADRWANRVWFYSTITGLYGLWLKQGTRRSESEKKADALQHKKYLCDLVFVSYDIFNLTWMKEPMQCFVGLTAALISTSQLYHKDYVALAKR</sequence>
<dbReference type="STRING" id="879819.A0A0J0XG70"/>
<keyword evidence="2" id="KW-0472">Membrane</keyword>
<reference evidence="6 7" key="1">
    <citation type="submission" date="2015-03" db="EMBL/GenBank/DDBJ databases">
        <title>Genomics and transcriptomics of the oil-accumulating basidiomycete yeast T. oleaginosus allow insights into substrate utilization and the diverse evolutionary trajectories of mating systems in fungi.</title>
        <authorList>
            <consortium name="DOE Joint Genome Institute"/>
            <person name="Kourist R."/>
            <person name="Kracht O."/>
            <person name="Bracharz F."/>
            <person name="Lipzen A."/>
            <person name="Nolan M."/>
            <person name="Ohm R."/>
            <person name="Grigoriev I."/>
            <person name="Sun S."/>
            <person name="Heitman J."/>
            <person name="Bruck T."/>
            <person name="Nowrousian M."/>
        </authorList>
    </citation>
    <scope>NUCLEOTIDE SEQUENCE [LARGE SCALE GENOMIC DNA]</scope>
    <source>
        <strain evidence="6 7">IBC0246</strain>
    </source>
</reference>
<feature type="compositionally biased region" description="Low complexity" evidence="5">
    <location>
        <begin position="104"/>
        <end position="122"/>
    </location>
</feature>
<gene>
    <name evidence="6" type="ORF">CC85DRAFT_287864</name>
</gene>
<feature type="compositionally biased region" description="Basic residues" evidence="5">
    <location>
        <begin position="90"/>
        <end position="103"/>
    </location>
</feature>
<evidence type="ECO:0000313" key="6">
    <source>
        <dbReference type="EMBL" id="KLT40075.1"/>
    </source>
</evidence>
<name>A0A0J0XG70_9TREE</name>
<dbReference type="PANTHER" id="PTHR12652">
    <property type="entry name" value="PEROXISOMAL BIOGENESIS FACTOR 11"/>
    <property type="match status" value="1"/>
</dbReference>
<organism evidence="6 7">
    <name type="scientific">Cutaneotrichosporon oleaginosum</name>
    <dbReference type="NCBI Taxonomy" id="879819"/>
    <lineage>
        <taxon>Eukaryota</taxon>
        <taxon>Fungi</taxon>
        <taxon>Dikarya</taxon>
        <taxon>Basidiomycota</taxon>
        <taxon>Agaricomycotina</taxon>
        <taxon>Tremellomycetes</taxon>
        <taxon>Trichosporonales</taxon>
        <taxon>Trichosporonaceae</taxon>
        <taxon>Cutaneotrichosporon</taxon>
    </lineage>
</organism>
<feature type="compositionally biased region" description="Basic and acidic residues" evidence="5">
    <location>
        <begin position="132"/>
        <end position="141"/>
    </location>
</feature>
<feature type="region of interest" description="Disordered" evidence="5">
    <location>
        <begin position="88"/>
        <end position="180"/>
    </location>
</feature>
<dbReference type="GO" id="GO:0016559">
    <property type="term" value="P:peroxisome fission"/>
    <property type="evidence" value="ECO:0007669"/>
    <property type="project" value="InterPro"/>
</dbReference>
<dbReference type="InterPro" id="IPR008733">
    <property type="entry name" value="PEX11"/>
</dbReference>
<evidence type="ECO:0000256" key="1">
    <source>
        <dbReference type="ARBA" id="ARBA00022593"/>
    </source>
</evidence>
<comment type="subcellular location">
    <subcellularLocation>
        <location evidence="4">Peroxisome membrane</location>
    </subcellularLocation>
</comment>
<proteinExistence type="predicted"/>
<dbReference type="Pfam" id="PF05648">
    <property type="entry name" value="PEX11"/>
    <property type="match status" value="1"/>
</dbReference>
<dbReference type="RefSeq" id="XP_018276566.1">
    <property type="nucleotide sequence ID" value="XM_018424046.1"/>
</dbReference>
<evidence type="ECO:0000256" key="3">
    <source>
        <dbReference type="ARBA" id="ARBA00023140"/>
    </source>
</evidence>
<keyword evidence="3" id="KW-0576">Peroxisome</keyword>
<evidence type="ECO:0000256" key="5">
    <source>
        <dbReference type="SAM" id="MobiDB-lite"/>
    </source>
</evidence>
<evidence type="ECO:0008006" key="8">
    <source>
        <dbReference type="Google" id="ProtNLM"/>
    </source>
</evidence>
<evidence type="ECO:0000313" key="7">
    <source>
        <dbReference type="Proteomes" id="UP000053611"/>
    </source>
</evidence>